<evidence type="ECO:0000256" key="1">
    <source>
        <dbReference type="SAM" id="MobiDB-lite"/>
    </source>
</evidence>
<proteinExistence type="predicted"/>
<keyword evidence="3" id="KW-1185">Reference proteome</keyword>
<evidence type="ECO:0000313" key="2">
    <source>
        <dbReference type="EMBL" id="KAK2946025.1"/>
    </source>
</evidence>
<evidence type="ECO:0000313" key="3">
    <source>
        <dbReference type="Proteomes" id="UP001281761"/>
    </source>
</evidence>
<comment type="caution">
    <text evidence="2">The sequence shown here is derived from an EMBL/GenBank/DDBJ whole genome shotgun (WGS) entry which is preliminary data.</text>
</comment>
<dbReference type="EMBL" id="JARBJD010000240">
    <property type="protein sequence ID" value="KAK2946025.1"/>
    <property type="molecule type" value="Genomic_DNA"/>
</dbReference>
<gene>
    <name evidence="2" type="ORF">BLNAU_19036</name>
</gene>
<sequence>MIGMTGAETLEGNKGVIQSKLSRSSMSNLALHVENEDGTLGQRIDWDGDTPDSVGMCKAGTKLVLVSESTRIPLQHSSPQILTQPTTSLPQSA</sequence>
<dbReference type="Proteomes" id="UP001281761">
    <property type="component" value="Unassembled WGS sequence"/>
</dbReference>
<accession>A0ABQ9X2L1</accession>
<protein>
    <submittedName>
        <fullName evidence="2">Uncharacterized protein</fullName>
    </submittedName>
</protein>
<feature type="region of interest" description="Disordered" evidence="1">
    <location>
        <begin position="74"/>
        <end position="93"/>
    </location>
</feature>
<organism evidence="2 3">
    <name type="scientific">Blattamonas nauphoetae</name>
    <dbReference type="NCBI Taxonomy" id="2049346"/>
    <lineage>
        <taxon>Eukaryota</taxon>
        <taxon>Metamonada</taxon>
        <taxon>Preaxostyla</taxon>
        <taxon>Oxymonadida</taxon>
        <taxon>Blattamonas</taxon>
    </lineage>
</organism>
<reference evidence="2 3" key="1">
    <citation type="journal article" date="2022" name="bioRxiv">
        <title>Genomics of Preaxostyla Flagellates Illuminates Evolutionary Transitions and the Path Towards Mitochondrial Loss.</title>
        <authorList>
            <person name="Novak L.V.F."/>
            <person name="Treitli S.C."/>
            <person name="Pyrih J."/>
            <person name="Halakuc P."/>
            <person name="Pipaliya S.V."/>
            <person name="Vacek V."/>
            <person name="Brzon O."/>
            <person name="Soukal P."/>
            <person name="Eme L."/>
            <person name="Dacks J.B."/>
            <person name="Karnkowska A."/>
            <person name="Elias M."/>
            <person name="Hampl V."/>
        </authorList>
    </citation>
    <scope>NUCLEOTIDE SEQUENCE [LARGE SCALE GENOMIC DNA]</scope>
    <source>
        <strain evidence="2">NAU3</strain>
        <tissue evidence="2">Gut</tissue>
    </source>
</reference>
<name>A0ABQ9X2L1_9EUKA</name>